<evidence type="ECO:0000313" key="2">
    <source>
        <dbReference type="EMBL" id="KAH7363493.1"/>
    </source>
</evidence>
<protein>
    <submittedName>
        <fullName evidence="2">Uncharacterized protein</fullName>
    </submittedName>
</protein>
<dbReference type="Proteomes" id="UP000813385">
    <property type="component" value="Unassembled WGS sequence"/>
</dbReference>
<proteinExistence type="predicted"/>
<accession>A0A8K0X5H5</accession>
<evidence type="ECO:0000313" key="3">
    <source>
        <dbReference type="Proteomes" id="UP000813385"/>
    </source>
</evidence>
<dbReference type="EMBL" id="JAGPXD010000003">
    <property type="protein sequence ID" value="KAH7363493.1"/>
    <property type="molecule type" value="Genomic_DNA"/>
</dbReference>
<organism evidence="2 3">
    <name type="scientific">Plectosphaerella cucumerina</name>
    <dbReference type="NCBI Taxonomy" id="40658"/>
    <lineage>
        <taxon>Eukaryota</taxon>
        <taxon>Fungi</taxon>
        <taxon>Dikarya</taxon>
        <taxon>Ascomycota</taxon>
        <taxon>Pezizomycotina</taxon>
        <taxon>Sordariomycetes</taxon>
        <taxon>Hypocreomycetidae</taxon>
        <taxon>Glomerellales</taxon>
        <taxon>Plectosphaerellaceae</taxon>
        <taxon>Plectosphaerella</taxon>
    </lineage>
</organism>
<sequence>MSMSNVLLFSSRLCQLRSYLPVAHGVTTASPSLAHSCPLATPLLALSPRLGLDERYPILVSHSGRTDAQGGRGGEVQGKRAVESGDGCAGFRPLASPNPLAPLGQVGSIRSVDRNVPVTGSRVSRPPSTRMHDALADDCRSPFSLVTDRFFRRHLASPRGCKVTASK</sequence>
<evidence type="ECO:0000256" key="1">
    <source>
        <dbReference type="SAM" id="MobiDB-lite"/>
    </source>
</evidence>
<name>A0A8K0X5H5_9PEZI</name>
<keyword evidence="3" id="KW-1185">Reference proteome</keyword>
<gene>
    <name evidence="2" type="ORF">B0T11DRAFT_94234</name>
</gene>
<dbReference type="AlphaFoldDB" id="A0A8K0X5H5"/>
<feature type="region of interest" description="Disordered" evidence="1">
    <location>
        <begin position="63"/>
        <end position="82"/>
    </location>
</feature>
<comment type="caution">
    <text evidence="2">The sequence shown here is derived from an EMBL/GenBank/DDBJ whole genome shotgun (WGS) entry which is preliminary data.</text>
</comment>
<reference evidence="2" key="1">
    <citation type="journal article" date="2021" name="Nat. Commun.">
        <title>Genetic determinants of endophytism in the Arabidopsis root mycobiome.</title>
        <authorList>
            <person name="Mesny F."/>
            <person name="Miyauchi S."/>
            <person name="Thiergart T."/>
            <person name="Pickel B."/>
            <person name="Atanasova L."/>
            <person name="Karlsson M."/>
            <person name="Huettel B."/>
            <person name="Barry K.W."/>
            <person name="Haridas S."/>
            <person name="Chen C."/>
            <person name="Bauer D."/>
            <person name="Andreopoulos W."/>
            <person name="Pangilinan J."/>
            <person name="LaButti K."/>
            <person name="Riley R."/>
            <person name="Lipzen A."/>
            <person name="Clum A."/>
            <person name="Drula E."/>
            <person name="Henrissat B."/>
            <person name="Kohler A."/>
            <person name="Grigoriev I.V."/>
            <person name="Martin F.M."/>
            <person name="Hacquard S."/>
        </authorList>
    </citation>
    <scope>NUCLEOTIDE SEQUENCE</scope>
    <source>
        <strain evidence="2">MPI-CAGE-AT-0016</strain>
    </source>
</reference>